<feature type="compositionally biased region" description="Basic and acidic residues" evidence="5">
    <location>
        <begin position="923"/>
        <end position="932"/>
    </location>
</feature>
<feature type="domain" description="Ig-like" evidence="8">
    <location>
        <begin position="412"/>
        <end position="520"/>
    </location>
</feature>
<dbReference type="AlphaFoldDB" id="Q9TWA6"/>
<feature type="region of interest" description="Disordered" evidence="5">
    <location>
        <begin position="332"/>
        <end position="354"/>
    </location>
</feature>
<reference key="1">
    <citation type="journal article" date="1992" name="Science">
        <title>Modulation of an NCAM-related adhesion molecule with long-term synaptic plasticity in Aplysia.</title>
        <authorList>
            <person name="Mayford M."/>
            <person name="Barzilai A."/>
            <person name="Keller F."/>
            <person name="Schacher S."/>
            <person name="Kandel E.R."/>
        </authorList>
    </citation>
    <scope>NUCLEOTIDE SEQUENCE</scope>
</reference>
<organism>
    <name type="scientific">Aplysia californica</name>
    <name type="common">California sea hare</name>
    <dbReference type="NCBI Taxonomy" id="6500"/>
    <lineage>
        <taxon>Eukaryota</taxon>
        <taxon>Metazoa</taxon>
        <taxon>Spiralia</taxon>
        <taxon>Lophotrochozoa</taxon>
        <taxon>Mollusca</taxon>
        <taxon>Gastropoda</taxon>
        <taxon>Heterobranchia</taxon>
        <taxon>Euthyneura</taxon>
        <taxon>Tectipleura</taxon>
        <taxon>Aplysiida</taxon>
        <taxon>Aplysioidea</taxon>
        <taxon>Aplysiidae</taxon>
        <taxon>Aplysia</taxon>
    </lineage>
</organism>
<feature type="signal peptide" evidence="7">
    <location>
        <begin position="1"/>
        <end position="19"/>
    </location>
</feature>
<dbReference type="InterPro" id="IPR003598">
    <property type="entry name" value="Ig_sub2"/>
</dbReference>
<dbReference type="SMART" id="SM00060">
    <property type="entry name" value="FN3"/>
    <property type="match status" value="2"/>
</dbReference>
<evidence type="ECO:0000259" key="9">
    <source>
        <dbReference type="PROSITE" id="PS50853"/>
    </source>
</evidence>
<evidence type="ECO:0000259" key="8">
    <source>
        <dbReference type="PROSITE" id="PS50835"/>
    </source>
</evidence>
<feature type="region of interest" description="Disordered" evidence="5">
    <location>
        <begin position="733"/>
        <end position="786"/>
    </location>
</feature>
<dbReference type="PROSITE" id="PS50835">
    <property type="entry name" value="IG_LIKE"/>
    <property type="match status" value="5"/>
</dbReference>
<feature type="domain" description="Fibronectin type-III" evidence="9">
    <location>
        <begin position="524"/>
        <end position="624"/>
    </location>
</feature>
<evidence type="ECO:0000256" key="7">
    <source>
        <dbReference type="SAM" id="SignalP"/>
    </source>
</evidence>
<feature type="compositionally biased region" description="Acidic residues" evidence="5">
    <location>
        <begin position="873"/>
        <end position="882"/>
    </location>
</feature>
<evidence type="ECO:0000256" key="2">
    <source>
        <dbReference type="ARBA" id="ARBA00022737"/>
    </source>
</evidence>
<dbReference type="CDD" id="cd00096">
    <property type="entry name" value="Ig"/>
    <property type="match status" value="3"/>
</dbReference>
<dbReference type="CDD" id="cd00063">
    <property type="entry name" value="FN3"/>
    <property type="match status" value="2"/>
</dbReference>
<dbReference type="InterPro" id="IPR036179">
    <property type="entry name" value="Ig-like_dom_sf"/>
</dbReference>
<keyword evidence="2" id="KW-0677">Repeat</keyword>
<feature type="domain" description="Fibronectin type-III" evidence="9">
    <location>
        <begin position="628"/>
        <end position="736"/>
    </location>
</feature>
<dbReference type="SUPFAM" id="SSF49265">
    <property type="entry name" value="Fibronectin type III"/>
    <property type="match status" value="1"/>
</dbReference>
<feature type="compositionally biased region" description="Basic and acidic residues" evidence="5">
    <location>
        <begin position="743"/>
        <end position="762"/>
    </location>
</feature>
<dbReference type="InterPro" id="IPR003961">
    <property type="entry name" value="FN3_dom"/>
</dbReference>
<dbReference type="GO" id="GO:0043005">
    <property type="term" value="C:neuron projection"/>
    <property type="evidence" value="ECO:0007669"/>
    <property type="project" value="TreeGrafter"/>
</dbReference>
<feature type="region of interest" description="Disordered" evidence="5">
    <location>
        <begin position="826"/>
        <end position="932"/>
    </location>
</feature>
<keyword evidence="1 7" id="KW-0732">Signal</keyword>
<dbReference type="Pfam" id="PF00041">
    <property type="entry name" value="fn3"/>
    <property type="match status" value="2"/>
</dbReference>
<dbReference type="InterPro" id="IPR036116">
    <property type="entry name" value="FN3_sf"/>
</dbReference>
<dbReference type="InterPro" id="IPR013783">
    <property type="entry name" value="Ig-like_fold"/>
</dbReference>
<keyword evidence="6" id="KW-0472">Membrane</keyword>
<dbReference type="SMART" id="SM00409">
    <property type="entry name" value="IG"/>
    <property type="match status" value="5"/>
</dbReference>
<dbReference type="FunFam" id="2.60.40.10:FF:000032">
    <property type="entry name" value="palladin isoform X1"/>
    <property type="match status" value="1"/>
</dbReference>
<feature type="domain" description="Ig-like" evidence="8">
    <location>
        <begin position="124"/>
        <end position="195"/>
    </location>
</feature>
<feature type="compositionally biased region" description="Polar residues" evidence="5">
    <location>
        <begin position="767"/>
        <end position="776"/>
    </location>
</feature>
<feature type="domain" description="Ig-like" evidence="8">
    <location>
        <begin position="304"/>
        <end position="407"/>
    </location>
</feature>
<dbReference type="Pfam" id="PF13927">
    <property type="entry name" value="Ig_3"/>
    <property type="match status" value="1"/>
</dbReference>
<evidence type="ECO:0000256" key="4">
    <source>
        <dbReference type="ARBA" id="ARBA00023319"/>
    </source>
</evidence>
<feature type="domain" description="Ig-like" evidence="8">
    <location>
        <begin position="216"/>
        <end position="299"/>
    </location>
</feature>
<protein>
    <submittedName>
        <fullName>APCAM=CELL adhesion molecule from CDNA clone D19</fullName>
    </submittedName>
</protein>
<evidence type="ECO:0000256" key="5">
    <source>
        <dbReference type="SAM" id="MobiDB-lite"/>
    </source>
</evidence>
<dbReference type="OrthoDB" id="6282755at2759"/>
<evidence type="ECO:0000256" key="6">
    <source>
        <dbReference type="SAM" id="Phobius"/>
    </source>
</evidence>
<dbReference type="InterPro" id="IPR003599">
    <property type="entry name" value="Ig_sub"/>
</dbReference>
<dbReference type="PROSITE" id="PS50853">
    <property type="entry name" value="FN3"/>
    <property type="match status" value="2"/>
</dbReference>
<keyword evidence="6" id="KW-1133">Transmembrane helix</keyword>
<dbReference type="Gene3D" id="2.60.40.10">
    <property type="entry name" value="Immunoglobulins"/>
    <property type="match status" value="7"/>
</dbReference>
<name>Q9TWA6_APLCA</name>
<feature type="compositionally biased region" description="Basic and acidic residues" evidence="5">
    <location>
        <begin position="833"/>
        <end position="872"/>
    </location>
</feature>
<dbReference type="PIR" id="A42632">
    <property type="entry name" value="A42632"/>
</dbReference>
<keyword evidence="3" id="KW-1015">Disulfide bond</keyword>
<feature type="chain" id="PRO_5004338107" evidence="7">
    <location>
        <begin position="20"/>
        <end position="932"/>
    </location>
</feature>
<feature type="compositionally biased region" description="Low complexity" evidence="5">
    <location>
        <begin position="913"/>
        <end position="922"/>
    </location>
</feature>
<dbReference type="PANTHER" id="PTHR12231:SF253">
    <property type="entry name" value="DPR-INTERACTING PROTEIN ETA, ISOFORM B-RELATED"/>
    <property type="match status" value="1"/>
</dbReference>
<keyword evidence="6" id="KW-0812">Transmembrane</keyword>
<feature type="domain" description="Ig-like" evidence="8">
    <location>
        <begin position="26"/>
        <end position="118"/>
    </location>
</feature>
<dbReference type="InterPro" id="IPR007110">
    <property type="entry name" value="Ig-like_dom"/>
</dbReference>
<accession>Q9TWA6</accession>
<dbReference type="InterPro" id="IPR013098">
    <property type="entry name" value="Ig_I-set"/>
</dbReference>
<dbReference type="Pfam" id="PF07679">
    <property type="entry name" value="I-set"/>
    <property type="match status" value="3"/>
</dbReference>
<dbReference type="InterPro" id="IPR051170">
    <property type="entry name" value="Neural/epithelial_adhesion"/>
</dbReference>
<proteinExistence type="predicted"/>
<feature type="transmembrane region" description="Helical" evidence="6">
    <location>
        <begin position="793"/>
        <end position="814"/>
    </location>
</feature>
<evidence type="ECO:0000256" key="3">
    <source>
        <dbReference type="ARBA" id="ARBA00023157"/>
    </source>
</evidence>
<keyword evidence="4" id="KW-0393">Immunoglobulin domain</keyword>
<dbReference type="PANTHER" id="PTHR12231">
    <property type="entry name" value="CTX-RELATED TYPE I TRANSMEMBRANE PROTEIN"/>
    <property type="match status" value="1"/>
</dbReference>
<evidence type="ECO:0000256" key="1">
    <source>
        <dbReference type="ARBA" id="ARBA00022729"/>
    </source>
</evidence>
<sequence>MDFAYIIFVALLVLPICAGQEDDVTPFEVMIRPPLEEDYLDLGESKTYTCGASATSDQVTLKWFINDQEITATSGRVRVEALGNSRYMLRIGSGEDNDGGVYRCEGTLAGQTDSKTINVVVIKPLEIHSDQEQFDILGGEGEVECEVSGKPAPTVTWKFENNTKIEAGEKYTIALNKLIIKDLSLEDTKKYLCDIIVIDTGETKDFYIDFTVVKLPTIALPPTIHPDNPKVGDEVKITCQATGVPPPTYQFKKGDVMVTDEMVNNGVLTINPLKTTDQATYTCIATNKGGFAESSNTLDVKVPPTIEDMEETYDAVSGQELTITCTAKGDPEPSVIWKKDGPQSASTDGIVNKGPTYEKVGSNQNDMEEKTVAQHMTFKPVTYQDAGTYICTAFSLVGSANKTVKLTVQYKPNFDTDFKEREFFGWRGHKANLTCQANANPVATIEWYMPDAENPDDYSKAVRIPNEAPYTINMLQKWDGSFLSSRSLHVDIGDETSHYKDFLCEATNVQGMTWQVVTLKEAKPPGSPVISMGNVLTSSITVNIEPPAENNGQPVTEYTYLYYPDGDAAQTNNGQTARTGDKTKLELTGLTSNTPYVVKVKAKNNVGEGEEATVTIPTLKVSKPFRLTIKSPQMSENADSYLLEWEQPDDGGSPIKHFSISYRQVKVKGTDEPGTWKIDGDIDLDPKLKVVPNPSALSTRLDDLDANAFYEIRLWATNEEGDSELTQVLIKTSAGAEGEEEKGEEKVAQGSGKEEGDNEKIEAGQGPNANGSTSAVSEDGAGSSSAGLGSGGVIGIIVTLIVILLIVVLIIYFVTKKKPELVDRLRGRLGGKGGEEERGAKDDGKDPAEEEKLIKEDSVKVENEVEENKPDQVIEEQPEEFEPETKPETPAEPPATGPAEADAKPEDLPAPAPTTEIKITPETPEKPENPPA</sequence>
<dbReference type="SUPFAM" id="SSF48726">
    <property type="entry name" value="Immunoglobulin"/>
    <property type="match status" value="5"/>
</dbReference>
<dbReference type="SMART" id="SM00408">
    <property type="entry name" value="IGc2"/>
    <property type="match status" value="4"/>
</dbReference>